<organism evidence="2">
    <name type="scientific">Aphanomyces invadans</name>
    <dbReference type="NCBI Taxonomy" id="157072"/>
    <lineage>
        <taxon>Eukaryota</taxon>
        <taxon>Sar</taxon>
        <taxon>Stramenopiles</taxon>
        <taxon>Oomycota</taxon>
        <taxon>Saprolegniomycetes</taxon>
        <taxon>Saprolegniales</taxon>
        <taxon>Verrucalvaceae</taxon>
        <taxon>Aphanomyces</taxon>
    </lineage>
</organism>
<dbReference type="EMBL" id="KI914018">
    <property type="protein sequence ID" value="ETV90938.1"/>
    <property type="molecule type" value="Genomic_DNA"/>
</dbReference>
<keyword evidence="1" id="KW-0732">Signal</keyword>
<evidence type="ECO:0000313" key="2">
    <source>
        <dbReference type="EMBL" id="ETV90938.1"/>
    </source>
</evidence>
<dbReference type="RefSeq" id="XP_008880420.1">
    <property type="nucleotide sequence ID" value="XM_008882198.1"/>
</dbReference>
<protein>
    <recommendedName>
        <fullName evidence="3">Secreted protein</fullName>
    </recommendedName>
</protein>
<proteinExistence type="predicted"/>
<gene>
    <name evidence="2" type="ORF">H310_14353</name>
</gene>
<feature type="signal peptide" evidence="1">
    <location>
        <begin position="1"/>
        <end position="28"/>
    </location>
</feature>
<evidence type="ECO:0000256" key="1">
    <source>
        <dbReference type="SAM" id="SignalP"/>
    </source>
</evidence>
<dbReference type="AlphaFoldDB" id="A0A024TA89"/>
<dbReference type="VEuPathDB" id="FungiDB:H310_14353"/>
<sequence length="149" mass="16220">MLMAFGVKHTVLAVIVSAAAIVLSSGEAAKEPDTVPDCDILYNIGFLLYADVMRNHQDAIDRCLGYSNFANAILDGRPPNREELTKFFKSDDCRQVTNLMLAKVKENGDKCTLGAYKIELGQLASLSFDDLAAVYAPFLGPSTEDARLV</sequence>
<name>A0A024TA89_9STRA</name>
<feature type="chain" id="PRO_5001537294" description="Secreted protein" evidence="1">
    <location>
        <begin position="29"/>
        <end position="149"/>
    </location>
</feature>
<dbReference type="GeneID" id="20091403"/>
<reference evidence="2" key="1">
    <citation type="submission" date="2013-12" db="EMBL/GenBank/DDBJ databases">
        <title>The Genome Sequence of Aphanomyces invadans NJM9701.</title>
        <authorList>
            <consortium name="The Broad Institute Genomics Platform"/>
            <person name="Russ C."/>
            <person name="Tyler B."/>
            <person name="van West P."/>
            <person name="Dieguez-Uribeondo J."/>
            <person name="Young S.K."/>
            <person name="Zeng Q."/>
            <person name="Gargeya S."/>
            <person name="Fitzgerald M."/>
            <person name="Abouelleil A."/>
            <person name="Alvarado L."/>
            <person name="Chapman S.B."/>
            <person name="Gainer-Dewar J."/>
            <person name="Goldberg J."/>
            <person name="Griggs A."/>
            <person name="Gujja S."/>
            <person name="Hansen M."/>
            <person name="Howarth C."/>
            <person name="Imamovic A."/>
            <person name="Ireland A."/>
            <person name="Larimer J."/>
            <person name="McCowan C."/>
            <person name="Murphy C."/>
            <person name="Pearson M."/>
            <person name="Poon T.W."/>
            <person name="Priest M."/>
            <person name="Roberts A."/>
            <person name="Saif S."/>
            <person name="Shea T."/>
            <person name="Sykes S."/>
            <person name="Wortman J."/>
            <person name="Nusbaum C."/>
            <person name="Birren B."/>
        </authorList>
    </citation>
    <scope>NUCLEOTIDE SEQUENCE [LARGE SCALE GENOMIC DNA]</scope>
    <source>
        <strain evidence="2">NJM9701</strain>
    </source>
</reference>
<evidence type="ECO:0008006" key="3">
    <source>
        <dbReference type="Google" id="ProtNLM"/>
    </source>
</evidence>
<accession>A0A024TA89</accession>
<dbReference type="OrthoDB" id="76249at2759"/>